<comment type="caution">
    <text evidence="2">The sequence shown here is derived from an EMBL/GenBank/DDBJ whole genome shotgun (WGS) entry which is preliminary data.</text>
</comment>
<feature type="compositionally biased region" description="Basic and acidic residues" evidence="1">
    <location>
        <begin position="15"/>
        <end position="26"/>
    </location>
</feature>
<dbReference type="AlphaFoldDB" id="A0A8J3QT46"/>
<gene>
    <name evidence="2" type="ORF">Raf01_41460</name>
</gene>
<dbReference type="Proteomes" id="UP000642748">
    <property type="component" value="Unassembled WGS sequence"/>
</dbReference>
<sequence length="95" mass="10982">MAPDKFLLPPPSPASRHERPTGARLHTELADRKVNQVNTRREFFYATPAEVRDILQRIAGQHLLEYRETPEAVGWRASRRTEIPRANNLEPDAQR</sequence>
<evidence type="ECO:0000313" key="2">
    <source>
        <dbReference type="EMBL" id="GIH15974.1"/>
    </source>
</evidence>
<protein>
    <submittedName>
        <fullName evidence="2">Uncharacterized protein</fullName>
    </submittedName>
</protein>
<dbReference type="EMBL" id="BONZ01000039">
    <property type="protein sequence ID" value="GIH15974.1"/>
    <property type="molecule type" value="Genomic_DNA"/>
</dbReference>
<evidence type="ECO:0000256" key="1">
    <source>
        <dbReference type="SAM" id="MobiDB-lite"/>
    </source>
</evidence>
<accession>A0A8J3QT46</accession>
<keyword evidence="3" id="KW-1185">Reference proteome</keyword>
<feature type="region of interest" description="Disordered" evidence="1">
    <location>
        <begin position="1"/>
        <end position="26"/>
    </location>
</feature>
<evidence type="ECO:0000313" key="3">
    <source>
        <dbReference type="Proteomes" id="UP000642748"/>
    </source>
</evidence>
<proteinExistence type="predicted"/>
<name>A0A8J3QT46_9ACTN</name>
<reference evidence="2" key="1">
    <citation type="submission" date="2021-01" db="EMBL/GenBank/DDBJ databases">
        <title>Whole genome shotgun sequence of Rugosimonospora africana NBRC 104875.</title>
        <authorList>
            <person name="Komaki H."/>
            <person name="Tamura T."/>
        </authorList>
    </citation>
    <scope>NUCLEOTIDE SEQUENCE</scope>
    <source>
        <strain evidence="2">NBRC 104875</strain>
    </source>
</reference>
<organism evidence="2 3">
    <name type="scientific">Rugosimonospora africana</name>
    <dbReference type="NCBI Taxonomy" id="556532"/>
    <lineage>
        <taxon>Bacteria</taxon>
        <taxon>Bacillati</taxon>
        <taxon>Actinomycetota</taxon>
        <taxon>Actinomycetes</taxon>
        <taxon>Micromonosporales</taxon>
        <taxon>Micromonosporaceae</taxon>
        <taxon>Rugosimonospora</taxon>
    </lineage>
</organism>